<evidence type="ECO:0000256" key="5">
    <source>
        <dbReference type="ARBA" id="ARBA00022898"/>
    </source>
</evidence>
<keyword evidence="5 6" id="KW-0663">Pyridoxal phosphate</keyword>
<evidence type="ECO:0000256" key="7">
    <source>
        <dbReference type="PIRSR" id="PIRSR000412-50"/>
    </source>
</evidence>
<sequence length="423" mass="46615">MYQMLRQTRLTDPELAKIVDRELVRQEKCIEMIASESTVPVPVMELSGSVFTNKTLEGYPGARFQAGGQVADEMENLAIKRAKELFGAEHVNIQSYSGSTANYSVFATILKPGDKVLAMRLDQGGHLTHGSPANWTSSMYQHTFYGCDPETGRIDYEEMERLANEVKPKLIICGASSYPRLIDYERVAKIAESVGAYSMCDMAHVAGLVAAKVIPSPIPYMDFVTSSTTKTFCSARSGMVFCKEKYAKALDKGSFPGALGSMHLQTMAAKCWSFHYAASQEFHDTMAQVVKNAQHMAQELIKRGYTIVSGGTDNHLLVVDLRSKGVTGRQMQDSLEKAGISVNKQVVPFDTAKPNVTSGIRIGLTSVTQRGVKEEGVTEIVEMMDRVVNAPDDEAVIADVKAQAEEFISRYPLYSQEELEELK</sequence>
<dbReference type="EMBL" id="ACBZ01000208">
    <property type="protein sequence ID" value="EEG47285.1"/>
    <property type="molecule type" value="Genomic_DNA"/>
</dbReference>
<comment type="similarity">
    <text evidence="2 6">Belongs to the SHMT family.</text>
</comment>
<comment type="subcellular location">
    <subcellularLocation>
        <location evidence="6">Cytoplasm</location>
    </subcellularLocation>
</comment>
<dbReference type="HAMAP" id="MF_00051">
    <property type="entry name" value="SHMT"/>
    <property type="match status" value="1"/>
</dbReference>
<dbReference type="Gene3D" id="3.40.640.10">
    <property type="entry name" value="Type I PLP-dependent aspartate aminotransferase-like (Major domain)"/>
    <property type="match status" value="1"/>
</dbReference>
<keyword evidence="6" id="KW-0963">Cytoplasm</keyword>
<dbReference type="InterPro" id="IPR015422">
    <property type="entry name" value="PyrdxlP-dep_Trfase_small"/>
</dbReference>
<comment type="function">
    <text evidence="6">Catalyzes the reversible interconversion of alpha-methyl-L-serine to D-alanine with tetrahydrofolate (THF) serving as the one-carbon carrier.</text>
</comment>
<keyword evidence="10" id="KW-1185">Reference proteome</keyword>
<dbReference type="PIRSF" id="PIRSF000412">
    <property type="entry name" value="SHMT"/>
    <property type="match status" value="1"/>
</dbReference>
<feature type="binding site" evidence="6">
    <location>
        <position position="121"/>
    </location>
    <ligand>
        <name>(6S)-5,6,7,8-tetrahydrofolate</name>
        <dbReference type="ChEBI" id="CHEBI:57453"/>
    </ligand>
</feature>
<evidence type="ECO:0000313" key="10">
    <source>
        <dbReference type="Proteomes" id="UP000003100"/>
    </source>
</evidence>
<dbReference type="NCBIfam" id="NF000586">
    <property type="entry name" value="PRK00011.1"/>
    <property type="match status" value="1"/>
</dbReference>
<evidence type="ECO:0000259" key="8">
    <source>
        <dbReference type="Pfam" id="PF00464"/>
    </source>
</evidence>
<dbReference type="InterPro" id="IPR015424">
    <property type="entry name" value="PyrdxlP-dep_Trfase"/>
</dbReference>
<evidence type="ECO:0000256" key="2">
    <source>
        <dbReference type="ARBA" id="ARBA00006376"/>
    </source>
</evidence>
<comment type="pathway">
    <text evidence="6">One-carbon metabolism; tetrahydrofolate interconversion.</text>
</comment>
<dbReference type="InterPro" id="IPR039429">
    <property type="entry name" value="SHMT-like_dom"/>
</dbReference>
<dbReference type="AlphaFoldDB" id="C0CSG8"/>
<dbReference type="GO" id="GO:0005829">
    <property type="term" value="C:cytosol"/>
    <property type="evidence" value="ECO:0007669"/>
    <property type="project" value="TreeGrafter"/>
</dbReference>
<organism evidence="9 10">
    <name type="scientific">Blautia hydrogenotrophica (strain DSM 10507 / JCM 14656 / S5a33)</name>
    <name type="common">Ruminococcus hydrogenotrophicus</name>
    <dbReference type="NCBI Taxonomy" id="476272"/>
    <lineage>
        <taxon>Bacteria</taxon>
        <taxon>Bacillati</taxon>
        <taxon>Bacillota</taxon>
        <taxon>Clostridia</taxon>
        <taxon>Lachnospirales</taxon>
        <taxon>Lachnospiraceae</taxon>
        <taxon>Blautia</taxon>
    </lineage>
</organism>
<dbReference type="InterPro" id="IPR001085">
    <property type="entry name" value="Ser_HO-MeTrfase"/>
</dbReference>
<dbReference type="EC" id="2.1.2.7" evidence="6"/>
<keyword evidence="6" id="KW-0808">Transferase</keyword>
<comment type="caution">
    <text evidence="6">Lacks conserved residue(s) required for the propagation of feature annotation.</text>
</comment>
<evidence type="ECO:0000256" key="3">
    <source>
        <dbReference type="ARBA" id="ARBA00022563"/>
    </source>
</evidence>
<feature type="site" description="Plays an important role in substrate specificity" evidence="6">
    <location>
        <position position="229"/>
    </location>
</feature>
<dbReference type="UniPathway" id="UPA00193"/>
<dbReference type="PANTHER" id="PTHR11680:SF35">
    <property type="entry name" value="SERINE HYDROXYMETHYLTRANSFERASE 1"/>
    <property type="match status" value="1"/>
</dbReference>
<dbReference type="PANTHER" id="PTHR11680">
    <property type="entry name" value="SERINE HYDROXYMETHYLTRANSFERASE"/>
    <property type="match status" value="1"/>
</dbReference>
<dbReference type="GO" id="GO:0030170">
    <property type="term" value="F:pyridoxal phosphate binding"/>
    <property type="evidence" value="ECO:0007669"/>
    <property type="project" value="UniProtKB-UniRule"/>
</dbReference>
<dbReference type="GO" id="GO:0035999">
    <property type="term" value="P:tetrahydrofolate interconversion"/>
    <property type="evidence" value="ECO:0007669"/>
    <property type="project" value="UniProtKB-UniRule"/>
</dbReference>
<protein>
    <recommendedName>
        <fullName evidence="6">2-methylserine hydroxymethyltransferase</fullName>
        <shortName evidence="6">MSHMT</shortName>
        <ecNumber evidence="6">2.1.2.7</ecNumber>
    </recommendedName>
    <alternativeName>
        <fullName evidence="6">Alpha-methylserine hydroxymethyltransferase</fullName>
    </alternativeName>
    <alternativeName>
        <fullName evidence="6">D-alanine 2-hydroxymethyltransferase</fullName>
    </alternativeName>
</protein>
<comment type="subunit">
    <text evidence="6">Homodimer.</text>
</comment>
<feature type="binding site" evidence="6">
    <location>
        <position position="244"/>
    </location>
    <ligand>
        <name>(6S)-5,6,7,8-tetrahydrofolate</name>
        <dbReference type="ChEBI" id="CHEBI:57453"/>
    </ligand>
</feature>
<feature type="domain" description="Serine hydroxymethyltransferase-like" evidence="8">
    <location>
        <begin position="11"/>
        <end position="384"/>
    </location>
</feature>
<dbReference type="GO" id="GO:0019264">
    <property type="term" value="P:glycine biosynthetic process from serine"/>
    <property type="evidence" value="ECO:0007669"/>
    <property type="project" value="InterPro"/>
</dbReference>
<dbReference type="GO" id="GO:0004372">
    <property type="term" value="F:glycine hydroxymethyltransferase activity"/>
    <property type="evidence" value="ECO:0007669"/>
    <property type="project" value="InterPro"/>
</dbReference>
<evidence type="ECO:0000313" key="9">
    <source>
        <dbReference type="EMBL" id="EEG47285.1"/>
    </source>
</evidence>
<keyword evidence="3 6" id="KW-0554">One-carbon metabolism</keyword>
<dbReference type="Proteomes" id="UP000003100">
    <property type="component" value="Unassembled WGS sequence"/>
</dbReference>
<gene>
    <name evidence="6" type="primary">mshmt</name>
    <name evidence="9" type="ORF">RUMHYD_03835</name>
</gene>
<dbReference type="PATRIC" id="fig|476272.21.peg.519"/>
<evidence type="ECO:0000256" key="6">
    <source>
        <dbReference type="HAMAP-Rule" id="MF_00051"/>
    </source>
</evidence>
<dbReference type="GO" id="GO:0050413">
    <property type="term" value="F:D-alanine 2-hydroxymethyltransferase activity"/>
    <property type="evidence" value="ECO:0007669"/>
    <property type="project" value="UniProtKB-EC"/>
</dbReference>
<dbReference type="Gene3D" id="3.90.1150.10">
    <property type="entry name" value="Aspartate Aminotransferase, domain 1"/>
    <property type="match status" value="1"/>
</dbReference>
<dbReference type="eggNOG" id="COG0112">
    <property type="taxonomic scope" value="Bacteria"/>
</dbReference>
<comment type="catalytic activity">
    <reaction evidence="6">
        <text>(6R)-5,10-methylene-5,6,7,8-tetrahydrofolate + D-alanine + H2O = 2-methylserine + (6S)-5,6,7,8-tetrahydrofolate</text>
        <dbReference type="Rhea" id="RHEA:10064"/>
        <dbReference type="ChEBI" id="CHEBI:15377"/>
        <dbReference type="ChEBI" id="CHEBI:15636"/>
        <dbReference type="ChEBI" id="CHEBI:57416"/>
        <dbReference type="ChEBI" id="CHEBI:57453"/>
        <dbReference type="ChEBI" id="CHEBI:58275"/>
        <dbReference type="EC" id="2.1.2.7"/>
    </reaction>
</comment>
<dbReference type="CDD" id="cd00378">
    <property type="entry name" value="SHMT"/>
    <property type="match status" value="1"/>
</dbReference>
<comment type="cofactor">
    <cofactor evidence="1 6 7">
        <name>pyridoxal 5'-phosphate</name>
        <dbReference type="ChEBI" id="CHEBI:597326"/>
    </cofactor>
</comment>
<proteinExistence type="inferred from homology"/>
<feature type="modified residue" description="N6-(pyridoxal phosphate)lysine" evidence="6 7">
    <location>
        <position position="230"/>
    </location>
</feature>
<evidence type="ECO:0000256" key="1">
    <source>
        <dbReference type="ARBA" id="ARBA00001933"/>
    </source>
</evidence>
<dbReference type="HOGENOM" id="CLU_022477_2_1_9"/>
<keyword evidence="4" id="KW-0028">Amino-acid biosynthesis</keyword>
<dbReference type="SUPFAM" id="SSF53383">
    <property type="entry name" value="PLP-dependent transferases"/>
    <property type="match status" value="1"/>
</dbReference>
<dbReference type="InterPro" id="IPR015421">
    <property type="entry name" value="PyrdxlP-dep_Trfase_major"/>
</dbReference>
<reference evidence="9 10" key="1">
    <citation type="submission" date="2009-01" db="EMBL/GenBank/DDBJ databases">
        <authorList>
            <person name="Fulton L."/>
            <person name="Clifton S."/>
            <person name="Fulton B."/>
            <person name="Xu J."/>
            <person name="Minx P."/>
            <person name="Pepin K.H."/>
            <person name="Johnson M."/>
            <person name="Bhonagiri V."/>
            <person name="Nash W.E."/>
            <person name="Mardis E.R."/>
            <person name="Wilson R.K."/>
        </authorList>
    </citation>
    <scope>NUCLEOTIDE SEQUENCE [LARGE SCALE GENOMIC DNA]</scope>
    <source>
        <strain evidence="10">DSM 10507 / JCM 14656 / S5a33</strain>
    </source>
</reference>
<name>C0CSG8_BLAHS</name>
<dbReference type="InterPro" id="IPR049943">
    <property type="entry name" value="Ser_HO-MeTrfase-like"/>
</dbReference>
<reference evidence="9 10" key="2">
    <citation type="submission" date="2009-02" db="EMBL/GenBank/DDBJ databases">
        <title>Draft genome sequence of Blautia hydrogenotrophica DSM 10507 (Ruminococcus hydrogenotrophicus DSM 10507).</title>
        <authorList>
            <person name="Sudarsanam P."/>
            <person name="Ley R."/>
            <person name="Guruge J."/>
            <person name="Turnbaugh P.J."/>
            <person name="Mahowald M."/>
            <person name="Liep D."/>
            <person name="Gordon J."/>
        </authorList>
    </citation>
    <scope>NUCLEOTIDE SEQUENCE [LARGE SCALE GENOMIC DNA]</scope>
    <source>
        <strain evidence="10">DSM 10507 / JCM 14656 / S5a33</strain>
    </source>
</reference>
<dbReference type="Pfam" id="PF00464">
    <property type="entry name" value="SHMT"/>
    <property type="match status" value="1"/>
</dbReference>
<feature type="binding site" evidence="6">
    <location>
        <begin position="125"/>
        <end position="127"/>
    </location>
    <ligand>
        <name>(6S)-5,6,7,8-tetrahydrofolate</name>
        <dbReference type="ChEBI" id="CHEBI:57453"/>
    </ligand>
</feature>
<accession>C0CSG8</accession>
<evidence type="ECO:0000256" key="4">
    <source>
        <dbReference type="ARBA" id="ARBA00022605"/>
    </source>
</evidence>